<organism evidence="17 18">
    <name type="scientific">Synaphobranchus kaupii</name>
    <name type="common">Kaup's arrowtooth eel</name>
    <dbReference type="NCBI Taxonomy" id="118154"/>
    <lineage>
        <taxon>Eukaryota</taxon>
        <taxon>Metazoa</taxon>
        <taxon>Chordata</taxon>
        <taxon>Craniata</taxon>
        <taxon>Vertebrata</taxon>
        <taxon>Euteleostomi</taxon>
        <taxon>Actinopterygii</taxon>
        <taxon>Neopterygii</taxon>
        <taxon>Teleostei</taxon>
        <taxon>Anguilliformes</taxon>
        <taxon>Synaphobranchidae</taxon>
        <taxon>Synaphobranchus</taxon>
    </lineage>
</organism>
<keyword evidence="9" id="KW-0325">Glycoprotein</keyword>
<dbReference type="PRINTS" id="PR00759">
    <property type="entry name" value="BASICPTASE"/>
</dbReference>
<dbReference type="Pfam" id="PF00092">
    <property type="entry name" value="VWA"/>
    <property type="match status" value="10"/>
</dbReference>
<feature type="compositionally biased region" description="Low complexity" evidence="14">
    <location>
        <begin position="2017"/>
        <end position="2029"/>
    </location>
</feature>
<evidence type="ECO:0000256" key="8">
    <source>
        <dbReference type="ARBA" id="ARBA00023157"/>
    </source>
</evidence>
<evidence type="ECO:0000256" key="6">
    <source>
        <dbReference type="ARBA" id="ARBA00022889"/>
    </source>
</evidence>
<feature type="domain" description="VWFA" evidence="15">
    <location>
        <begin position="290"/>
        <end position="464"/>
    </location>
</feature>
<evidence type="ECO:0000256" key="14">
    <source>
        <dbReference type="SAM" id="MobiDB-lite"/>
    </source>
</evidence>
<feature type="compositionally biased region" description="Low complexity" evidence="14">
    <location>
        <begin position="1853"/>
        <end position="1866"/>
    </location>
</feature>
<feature type="domain" description="VWFA" evidence="15">
    <location>
        <begin position="883"/>
        <end position="1053"/>
    </location>
</feature>
<dbReference type="CDD" id="cd22630">
    <property type="entry name" value="Kunitz_collagen_alpha6_VI"/>
    <property type="match status" value="1"/>
</dbReference>
<feature type="compositionally biased region" description="Gly residues" evidence="14">
    <location>
        <begin position="2051"/>
        <end position="2060"/>
    </location>
</feature>
<keyword evidence="13" id="KW-0175">Coiled coil</keyword>
<feature type="domain" description="BPTI/Kunitz inhibitor" evidence="16">
    <location>
        <begin position="2759"/>
        <end position="2809"/>
    </location>
</feature>
<dbReference type="Proteomes" id="UP001152622">
    <property type="component" value="Chromosome 21"/>
</dbReference>
<dbReference type="GO" id="GO:0004867">
    <property type="term" value="F:serine-type endopeptidase inhibitor activity"/>
    <property type="evidence" value="ECO:0007669"/>
    <property type="project" value="InterPro"/>
</dbReference>
<dbReference type="FunFam" id="3.40.50.410:FF:000003">
    <property type="entry name" value="Collagen type VI alpha 3 chain"/>
    <property type="match status" value="2"/>
</dbReference>
<evidence type="ECO:0000259" key="15">
    <source>
        <dbReference type="PROSITE" id="PS50234"/>
    </source>
</evidence>
<dbReference type="SUPFAM" id="SSF57362">
    <property type="entry name" value="BPTI-like"/>
    <property type="match status" value="1"/>
</dbReference>
<comment type="similarity">
    <text evidence="12">Belongs to the type VI collagen family.</text>
</comment>
<dbReference type="CDD" id="cd01472">
    <property type="entry name" value="vWA_collagen"/>
    <property type="match status" value="3"/>
</dbReference>
<dbReference type="PROSITE" id="PS50279">
    <property type="entry name" value="BPTI_KUNITZ_2"/>
    <property type="match status" value="1"/>
</dbReference>
<dbReference type="FunFam" id="4.10.410.10:FF:000020">
    <property type="entry name" value="Collagen, type VI, alpha 3"/>
    <property type="match status" value="1"/>
</dbReference>
<accession>A0A9Q1E931</accession>
<dbReference type="InterPro" id="IPR036465">
    <property type="entry name" value="vWFA_dom_sf"/>
</dbReference>
<evidence type="ECO:0000256" key="1">
    <source>
        <dbReference type="ARBA" id="ARBA00004498"/>
    </source>
</evidence>
<dbReference type="CDD" id="cd01450">
    <property type="entry name" value="vWFA_subfamily_ECM"/>
    <property type="match status" value="3"/>
</dbReference>
<keyword evidence="5" id="KW-0677">Repeat</keyword>
<dbReference type="PRINTS" id="PR00453">
    <property type="entry name" value="VWFADOMAIN"/>
</dbReference>
<protein>
    <recommendedName>
        <fullName evidence="19">Collagen alpha-6(VI) chain</fullName>
    </recommendedName>
</protein>
<evidence type="ECO:0000259" key="16">
    <source>
        <dbReference type="PROSITE" id="PS50279"/>
    </source>
</evidence>
<evidence type="ECO:0000256" key="9">
    <source>
        <dbReference type="ARBA" id="ARBA00023180"/>
    </source>
</evidence>
<reference evidence="17" key="1">
    <citation type="journal article" date="2023" name="Science">
        <title>Genome structures resolve the early diversification of teleost fishes.</title>
        <authorList>
            <person name="Parey E."/>
            <person name="Louis A."/>
            <person name="Montfort J."/>
            <person name="Bouchez O."/>
            <person name="Roques C."/>
            <person name="Iampietro C."/>
            <person name="Lluch J."/>
            <person name="Castinel A."/>
            <person name="Donnadieu C."/>
            <person name="Desvignes T."/>
            <person name="Floi Bucao C."/>
            <person name="Jouanno E."/>
            <person name="Wen M."/>
            <person name="Mejri S."/>
            <person name="Dirks R."/>
            <person name="Jansen H."/>
            <person name="Henkel C."/>
            <person name="Chen W.J."/>
            <person name="Zahm M."/>
            <person name="Cabau C."/>
            <person name="Klopp C."/>
            <person name="Thompson A.W."/>
            <person name="Robinson-Rechavi M."/>
            <person name="Braasch I."/>
            <person name="Lecointre G."/>
            <person name="Bobe J."/>
            <person name="Postlethwait J.H."/>
            <person name="Berthelot C."/>
            <person name="Roest Crollius H."/>
            <person name="Guiguen Y."/>
        </authorList>
    </citation>
    <scope>NUCLEOTIDE SEQUENCE</scope>
    <source>
        <strain evidence="17">WJC10195</strain>
    </source>
</reference>
<sequence>MPFQRSYSKLHCVWGVGWRSGWVAAAGKHSQSDDPYKETSKHQHSINFMSAANMGATRALVAVLISVSCFFTSGAQKTVCTQEAVADIVFLVDGSWSIGTENFQQVLAFLASLVDSFDVGPDQVRIGLVQYSTSPVTEFLLNAYTDKQQILQQIQNLPYRGGGTKTGRGLEFMLAEHFVERSGSRANEGVPQLAVVITDGQSQDSVKQQAEMVKRRGITLYAIGIKDAVLEELQEIASDPDDKHVYSVSDFAALQGISQSVIQVLCTTVEEAKRQIAHVSQECRKATMADIVFLVDGSSSIGPDNFQEIRLFLHAFVDGLDIGVHKVRVGLAQFSNEPHREFLLGEHTDKTVLLERIDNLEYRLGGTKTGKALQFLQSTYFTEAGGSRASEHVPQIAVVITDGSSTDDVQAPARQLRKQGVIIFAIGIGKADKAELQEIANSPHKHFLISIESYQALQKLTESLLRTVCASVETHIQAPRFADVFILVDSTAQTEIGKVKTLLNRLVNLLNVGSEAHRIGLAQFGSDTKVEFLLNRYRTKDEVLQHLKNQFRLRPGRDRQLGRALEYARVNFFNTAAGSRIAEGFRQVLVVITAGQSEDSVIRPARAMKTEGITVISIGLAKTDREELQFISTPPYVFQTSTQSIASIPQEVKGVIEYKEAHLGLATGPSDCRSAKVADIVFIVDQSGGMQSKNFQLVRKFIHRIVDGLDVGLKKVRVGIVLYGDTPKAVAYLNSINEKDDILQFIKILPYEEGSTKTGAALNFTRENMFTKSAGSRRGYGVQQLAIVITNRRSQDDVTIAAVELRRSGVTVYAVGVKDADHDELKQIASHPARKYVFKADSLTKLEKSLQKLLCYEIIRTAFSIPVRSFNLKTGCVQTEEADFYFLIDHSGSIYPNDFEDMKKFIQEFLHMFRIGPNNVRVGVVKFADSPTLEFRLTEHTDTISLEKAVDGVLQVGGGTEIGRALTFMGPLFKDAVKTRDEKVPEFLVIITDGKSTDVVDQPAKELRDQGVIIYAIGVRGADEAELLEIAGSPERKFFVNNFDSLKPIKDEIVTDICSEEVCKDMEGDLLFLIDGSSSIADSDFIHMKEFIMSIVDKSAIGLDKLHVGVLQFSIKQREEFPLNKFYDKGSITQAISSIRQLDGGTLTGAALSFASKYFDSPKGGRLNVRQFLIVITDGEAQDDVAKPAEELRNKGVIIYSIGVLNANNSQLLAISGTQDRVFSERDFNSLQHLEKIINFKLCHPETDCKRTRVADKIFLVDGSSSIKPAEFQSMKKFMTAMVNNTDIGEDHTRFGAIIYADTPKTNFTLNQYYTKREVRRAIAALQPPGGSTYTALGLQYSLAFFEALHGGRAAEKVPQILMVITDGEATDSVALPVWSRAVREKGIRIYGIGVGGADTKELEVMTGDPEKVFYADSYQALEALYRNLSNALCVERKPVCDKEKADLVILMDGSSSIGEVDFKIMKTFVSDLAGSFQVSQENVRIGMAQFSTDPHKNFYLNQYDNITGVKDSILDMEQIGGGTYIGKALYFIREFFKASSGSRISQDVSQNLVVITDGESEDEVDHASELLRSMEINVFVIGVGQIHDFELLHIAGSKDRFFNAQNFASLEKIKENVVETICKPPRGRPEICTVDIGIGFDISRRPRSDLLFSGQQKLQAYLPEIIHYASSLDGLCCAEGKSVKPQIGFLVAGEDGSVINDYAFELYNEQVVQKVMALQTSEVTFLNVPLLQAFTTKFQKQSRAGVQILIIFTDGFDDVIEKLEEESDNLRKEGIQALLLVGLERVRNPNDLQMVEFGRGFGYKQPLSIGMQNVASAMLKQIDTVVGRECCGVMCKCSGQEGVRGRRGPPGRKGLPGTKGHPGFPGEEGGVGERGPPGLNGTQGLQGCPGKRGDKGSRGYRGNRGEDGDHGLDGVHGEQGGTGSAGAPGERGGPGSPGRTGIRGEAGVSGQPGLRGDPGAPGLENTVPGPRGEPGNPGMQGDTGEDGPPGGNGIAGNRGPQGRRGPPGDKGEKGVPGELGLPGSAGPSGPQGGRGPRGLPGPIGTLGLPGPQGGPGPAGDKGLTGSRGFKGQKGQPGDLGAKGAVGPLGPRGMPGLDGRDGYGIPGPKGLKGEFGFPGYPGLQGEDGFPGENGGPGPKGNYGRRGNSGRPGQAGEPGASGPPGHPGPRGSAGARPMSACQLVNYVRDNCVCSLGRTECPAYPTELVIALDMSEDVSPQIFERMRRVVLALLEEVSVAESNCPTGARVAVLSYSSNTKYLIRFSDYHRKHHLVEAVKNIPLERTSNRRNIGAAMRFVARNVFKRTRQGVLMRKVAVFVNNGPSQDIDSIITAVLEFKALDITPAVLAFKNPPNVRRAFEADETRSFLLTVMGRPQDLRSDLGQVQQCVICYDPCSPVDACRGINLVPVPQELDIDLALVVDSSRNVQSDQYAGMRQLLGSVLDQIAVSTQPGGPDNRARVALVQHSTSSYPPREGQVPVKVEFDFLGYKDRNKMKTHIFQQMQQIGGASGVGHAIEWTIRNIMLKASNPRKTKMVLAIVGGETSQWDKVKLETIAQQAKCQGVVVFILAVGDEFISAQVEELASLPLEQHIVHLAHMKQGELEYAHRFLGSFLHMLKRGINTHPSTTLKRQCENVQALTAQGEALEGQAIDRFPVPSIPVLEEDEEAEYIDQTEEPQVYFTPTVLEESKRRPSPGRGDEHGFSTRIAQCDMDMDRGTYCEDYVQRWFDTEDECFHTCGSYIPDVLQGTEDVGQLSKVACSLQQEDGGCQNYTLKWYFDMEQSECSRFWYGGCGGNDNRFETQEACEGLCLRVR</sequence>
<dbReference type="Gene3D" id="4.10.410.10">
    <property type="entry name" value="Pancreatic trypsin inhibitor Kunitz domain"/>
    <property type="match status" value="1"/>
</dbReference>
<gene>
    <name evidence="17" type="ORF">SKAU_G00401210</name>
</gene>
<evidence type="ECO:0000256" key="11">
    <source>
        <dbReference type="ARBA" id="ARBA00043858"/>
    </source>
</evidence>
<dbReference type="PANTHER" id="PTHR24020">
    <property type="entry name" value="COLLAGEN ALPHA"/>
    <property type="match status" value="1"/>
</dbReference>
<dbReference type="OrthoDB" id="6132182at2759"/>
<keyword evidence="7" id="KW-0176">Collagen</keyword>
<dbReference type="PROSITE" id="PS00280">
    <property type="entry name" value="BPTI_KUNITZ_1"/>
    <property type="match status" value="1"/>
</dbReference>
<name>A0A9Q1E931_SYNKA</name>
<dbReference type="Pfam" id="PF01391">
    <property type="entry name" value="Collagen"/>
    <property type="match status" value="3"/>
</dbReference>
<evidence type="ECO:0008006" key="19">
    <source>
        <dbReference type="Google" id="ProtNLM"/>
    </source>
</evidence>
<comment type="subcellular location">
    <subcellularLocation>
        <location evidence="1">Secreted</location>
        <location evidence="1">Extracellular space</location>
        <location evidence="1">Extracellular matrix</location>
    </subcellularLocation>
</comment>
<feature type="compositionally biased region" description="Gly residues" evidence="14">
    <location>
        <begin position="1867"/>
        <end position="1876"/>
    </location>
</feature>
<dbReference type="Gene3D" id="3.40.50.410">
    <property type="entry name" value="von Willebrand factor, type A domain"/>
    <property type="match status" value="10"/>
</dbReference>
<evidence type="ECO:0000256" key="10">
    <source>
        <dbReference type="ARBA" id="ARBA00023278"/>
    </source>
</evidence>
<evidence type="ECO:0000256" key="3">
    <source>
        <dbReference type="ARBA" id="ARBA00022530"/>
    </source>
</evidence>
<dbReference type="InterPro" id="IPR036880">
    <property type="entry name" value="Kunitz_BPTI_sf"/>
</dbReference>
<evidence type="ECO:0000256" key="5">
    <source>
        <dbReference type="ARBA" id="ARBA00022737"/>
    </source>
</evidence>
<keyword evidence="4" id="KW-0732">Signal</keyword>
<dbReference type="PANTHER" id="PTHR24020:SF86">
    <property type="entry name" value="COLLAGEN, TYPE VI, ALPHA 4"/>
    <property type="match status" value="1"/>
</dbReference>
<dbReference type="InterPro" id="IPR020901">
    <property type="entry name" value="Prtase_inh_Kunz-CS"/>
</dbReference>
<feature type="compositionally biased region" description="Gly residues" evidence="14">
    <location>
        <begin position="2131"/>
        <end position="2140"/>
    </location>
</feature>
<feature type="region of interest" description="Disordered" evidence="14">
    <location>
        <begin position="1841"/>
        <end position="2174"/>
    </location>
</feature>
<feature type="compositionally biased region" description="Gly residues" evidence="14">
    <location>
        <begin position="1988"/>
        <end position="1997"/>
    </location>
</feature>
<keyword evidence="6" id="KW-0130">Cell adhesion</keyword>
<feature type="domain" description="VWFA" evidence="15">
    <location>
        <begin position="87"/>
        <end position="261"/>
    </location>
</feature>
<evidence type="ECO:0000256" key="4">
    <source>
        <dbReference type="ARBA" id="ARBA00022729"/>
    </source>
</evidence>
<dbReference type="InterPro" id="IPR008160">
    <property type="entry name" value="Collagen"/>
</dbReference>
<dbReference type="FunFam" id="3.40.50.410:FF:000016">
    <property type="entry name" value="Collagen type VI alpha 3 chain"/>
    <property type="match status" value="1"/>
</dbReference>
<dbReference type="FunFam" id="3.40.50.410:FF:000021">
    <property type="entry name" value="Collagen, type VI, alpha 3"/>
    <property type="match status" value="1"/>
</dbReference>
<feature type="domain" description="VWFA" evidence="15">
    <location>
        <begin position="2205"/>
        <end position="2348"/>
    </location>
</feature>
<proteinExistence type="inferred from homology"/>
<feature type="compositionally biased region" description="Basic and acidic residues" evidence="14">
    <location>
        <begin position="1892"/>
        <end position="1917"/>
    </location>
</feature>
<feature type="domain" description="VWFA" evidence="15">
    <location>
        <begin position="1069"/>
        <end position="1238"/>
    </location>
</feature>
<keyword evidence="3" id="KW-0272">Extracellular matrix</keyword>
<keyword evidence="8" id="KW-1015">Disulfide bond</keyword>
<dbReference type="Pfam" id="PF00014">
    <property type="entry name" value="Kunitz_BPTI"/>
    <property type="match status" value="1"/>
</dbReference>
<evidence type="ECO:0000313" key="17">
    <source>
        <dbReference type="EMBL" id="KAJ8334482.1"/>
    </source>
</evidence>
<feature type="domain" description="VWFA" evidence="15">
    <location>
        <begin position="1447"/>
        <end position="1618"/>
    </location>
</feature>
<feature type="compositionally biased region" description="Basic and acidic residues" evidence="14">
    <location>
        <begin position="2007"/>
        <end position="2016"/>
    </location>
</feature>
<dbReference type="SMART" id="SM00327">
    <property type="entry name" value="VWA"/>
    <property type="match status" value="11"/>
</dbReference>
<feature type="compositionally biased region" description="Low complexity" evidence="14">
    <location>
        <begin position="2141"/>
        <end position="2159"/>
    </location>
</feature>
<dbReference type="InterPro" id="IPR050525">
    <property type="entry name" value="ECM_Assembly_Org"/>
</dbReference>
<evidence type="ECO:0000256" key="7">
    <source>
        <dbReference type="ARBA" id="ARBA00023119"/>
    </source>
</evidence>
<dbReference type="InterPro" id="IPR002223">
    <property type="entry name" value="Kunitz_BPTI"/>
</dbReference>
<evidence type="ECO:0000256" key="13">
    <source>
        <dbReference type="SAM" id="Coils"/>
    </source>
</evidence>
<evidence type="ECO:0000256" key="12">
    <source>
        <dbReference type="ARBA" id="ARBA00044000"/>
    </source>
</evidence>
<dbReference type="PROSITE" id="PS50234">
    <property type="entry name" value="VWFA"/>
    <property type="match status" value="10"/>
</dbReference>
<feature type="compositionally biased region" description="Low complexity" evidence="14">
    <location>
        <begin position="2041"/>
        <end position="2050"/>
    </location>
</feature>
<feature type="domain" description="VWFA" evidence="15">
    <location>
        <begin position="679"/>
        <end position="853"/>
    </location>
</feature>
<feature type="domain" description="VWFA" evidence="15">
    <location>
        <begin position="1256"/>
        <end position="1429"/>
    </location>
</feature>
<dbReference type="GO" id="GO:0005589">
    <property type="term" value="C:collagen type VI trimer"/>
    <property type="evidence" value="ECO:0007669"/>
    <property type="project" value="UniProtKB-ARBA"/>
</dbReference>
<dbReference type="GO" id="GO:0007155">
    <property type="term" value="P:cell adhesion"/>
    <property type="evidence" value="ECO:0007669"/>
    <property type="project" value="UniProtKB-KW"/>
</dbReference>
<keyword evidence="18" id="KW-1185">Reference proteome</keyword>
<dbReference type="InterPro" id="IPR002035">
    <property type="entry name" value="VWF_A"/>
</dbReference>
<feature type="compositionally biased region" description="Gly residues" evidence="14">
    <location>
        <begin position="1918"/>
        <end position="1939"/>
    </location>
</feature>
<comment type="function">
    <text evidence="11">Collagen VI acts as a cell-binding protein.</text>
</comment>
<evidence type="ECO:0000256" key="2">
    <source>
        <dbReference type="ARBA" id="ARBA00022525"/>
    </source>
</evidence>
<dbReference type="SUPFAM" id="SSF53300">
    <property type="entry name" value="vWA-like"/>
    <property type="match status" value="11"/>
</dbReference>
<feature type="domain" description="VWFA" evidence="15">
    <location>
        <begin position="2415"/>
        <end position="2616"/>
    </location>
</feature>
<dbReference type="SMART" id="SM00131">
    <property type="entry name" value="KU"/>
    <property type="match status" value="1"/>
</dbReference>
<comment type="caution">
    <text evidence="17">The sequence shown here is derived from an EMBL/GenBank/DDBJ whole genome shotgun (WGS) entry which is preliminary data.</text>
</comment>
<dbReference type="EMBL" id="JAINUF010000021">
    <property type="protein sequence ID" value="KAJ8334482.1"/>
    <property type="molecule type" value="Genomic_DNA"/>
</dbReference>
<dbReference type="FunFam" id="3.40.50.410:FF:000004">
    <property type="entry name" value="collagen alpha-6(VI) chain"/>
    <property type="match status" value="5"/>
</dbReference>
<feature type="compositionally biased region" description="Gly residues" evidence="14">
    <location>
        <begin position="2030"/>
        <end position="2039"/>
    </location>
</feature>
<dbReference type="FunFam" id="3.40.50.410:FF:000001">
    <property type="entry name" value="Collagen, type XII, alpha 1"/>
    <property type="match status" value="1"/>
</dbReference>
<keyword evidence="2" id="KW-0964">Secreted</keyword>
<feature type="coiled-coil region" evidence="13">
    <location>
        <begin position="1754"/>
        <end position="1781"/>
    </location>
</feature>
<feature type="domain" description="VWFA" evidence="15">
    <location>
        <begin position="483"/>
        <end position="656"/>
    </location>
</feature>
<keyword evidence="10" id="KW-0379">Hydroxylation</keyword>
<evidence type="ECO:0000313" key="18">
    <source>
        <dbReference type="Proteomes" id="UP001152622"/>
    </source>
</evidence>